<sequence>MAGKYTETSVLSEKQQQRPQFQGDTYLDILKRVDLIRPLAVKHHTGLQNIVLAYYLTKDVVDAVIPGARNRQQVLENFEAAEVRLDAADIALIQQAFPASYRLPK</sequence>
<dbReference type="EMBL" id="FOQC01000010">
    <property type="protein sequence ID" value="SFH71204.1"/>
    <property type="molecule type" value="Genomic_DNA"/>
</dbReference>
<feature type="domain" description="NADP-dependent oxidoreductase" evidence="1">
    <location>
        <begin position="15"/>
        <end position="95"/>
    </location>
</feature>
<comment type="caution">
    <text evidence="3">The sequence shown here is derived from an EMBL/GenBank/DDBJ whole genome shotgun (WGS) entry which is preliminary data.</text>
</comment>
<name>A0AB38BH57_9LACT</name>
<evidence type="ECO:0000313" key="2">
    <source>
        <dbReference type="EMBL" id="CZQ83867.1"/>
    </source>
</evidence>
<dbReference type="AlphaFoldDB" id="A0AB38BH57"/>
<protein>
    <submittedName>
        <fullName evidence="3">Aldo/keto reductase family protein</fullName>
    </submittedName>
</protein>
<dbReference type="Proteomes" id="UP000199686">
    <property type="component" value="Unassembled WGS sequence"/>
</dbReference>
<keyword evidence="4" id="KW-1185">Reference proteome</keyword>
<gene>
    <name evidence="3" type="ORF">SAMN04488507_101067</name>
    <name evidence="2" type="ORF">TFLO_441</name>
</gene>
<evidence type="ECO:0000313" key="4">
    <source>
        <dbReference type="Proteomes" id="UP000195947"/>
    </source>
</evidence>
<dbReference type="EMBL" id="FJMZ01000003">
    <property type="protein sequence ID" value="CZQ83867.1"/>
    <property type="molecule type" value="Genomic_DNA"/>
</dbReference>
<reference evidence="2 4" key="1">
    <citation type="submission" date="2016-02" db="EMBL/GenBank/DDBJ databases">
        <authorList>
            <person name="Strepis N."/>
        </authorList>
    </citation>
    <scope>NUCLEOTIDE SEQUENCE [LARGE SCALE GENOMIC DNA]</scope>
    <source>
        <strain evidence="2">Trichococcus flocculiformis</strain>
    </source>
</reference>
<proteinExistence type="predicted"/>
<evidence type="ECO:0000259" key="1">
    <source>
        <dbReference type="Pfam" id="PF00248"/>
    </source>
</evidence>
<dbReference type="Pfam" id="PF00248">
    <property type="entry name" value="Aldo_ket_red"/>
    <property type="match status" value="1"/>
</dbReference>
<dbReference type="InterPro" id="IPR036812">
    <property type="entry name" value="NAD(P)_OxRdtase_dom_sf"/>
</dbReference>
<reference evidence="3 5" key="2">
    <citation type="submission" date="2016-10" db="EMBL/GenBank/DDBJ databases">
        <authorList>
            <person name="Varghese N."/>
            <person name="Submissions S."/>
        </authorList>
    </citation>
    <scope>NUCLEOTIDE SEQUENCE [LARGE SCALE GENOMIC DNA]</scope>
    <source>
        <strain evidence="3 5">DSM 2094</strain>
    </source>
</reference>
<dbReference type="SUPFAM" id="SSF51430">
    <property type="entry name" value="NAD(P)-linked oxidoreductase"/>
    <property type="match status" value="1"/>
</dbReference>
<organism evidence="3 5">
    <name type="scientific">Trichococcus flocculiformis</name>
    <dbReference type="NCBI Taxonomy" id="82803"/>
    <lineage>
        <taxon>Bacteria</taxon>
        <taxon>Bacillati</taxon>
        <taxon>Bacillota</taxon>
        <taxon>Bacilli</taxon>
        <taxon>Lactobacillales</taxon>
        <taxon>Carnobacteriaceae</taxon>
        <taxon>Trichococcus</taxon>
    </lineage>
</organism>
<accession>A0AB38BH57</accession>
<dbReference type="Gene3D" id="3.20.20.100">
    <property type="entry name" value="NADP-dependent oxidoreductase domain"/>
    <property type="match status" value="1"/>
</dbReference>
<dbReference type="Proteomes" id="UP000195947">
    <property type="component" value="Unassembled WGS sequence"/>
</dbReference>
<evidence type="ECO:0000313" key="5">
    <source>
        <dbReference type="Proteomes" id="UP000199686"/>
    </source>
</evidence>
<dbReference type="InterPro" id="IPR023210">
    <property type="entry name" value="NADP_OxRdtase_dom"/>
</dbReference>
<evidence type="ECO:0000313" key="3">
    <source>
        <dbReference type="EMBL" id="SFH71204.1"/>
    </source>
</evidence>